<evidence type="ECO:0008006" key="3">
    <source>
        <dbReference type="Google" id="ProtNLM"/>
    </source>
</evidence>
<accession>A0A5N6XHT7</accession>
<dbReference type="EMBL" id="ML741767">
    <property type="protein sequence ID" value="KAE8331946.1"/>
    <property type="molecule type" value="Genomic_DNA"/>
</dbReference>
<dbReference type="AlphaFoldDB" id="A0A5N6XHT7"/>
<dbReference type="InterPro" id="IPR053221">
    <property type="entry name" value="Burnettramic_acid_biosynth"/>
</dbReference>
<dbReference type="PANTHER" id="PTHR38887:SF1">
    <property type="entry name" value="RAS MODIFICATION PROTEIN ERF4"/>
    <property type="match status" value="1"/>
</dbReference>
<keyword evidence="2" id="KW-1185">Reference proteome</keyword>
<proteinExistence type="predicted"/>
<dbReference type="Proteomes" id="UP000325945">
    <property type="component" value="Unassembled WGS sequence"/>
</dbReference>
<evidence type="ECO:0000313" key="2">
    <source>
        <dbReference type="Proteomes" id="UP000325945"/>
    </source>
</evidence>
<organism evidence="1 2">
    <name type="scientific">Aspergillus sergii</name>
    <dbReference type="NCBI Taxonomy" id="1034303"/>
    <lineage>
        <taxon>Eukaryota</taxon>
        <taxon>Fungi</taxon>
        <taxon>Dikarya</taxon>
        <taxon>Ascomycota</taxon>
        <taxon>Pezizomycotina</taxon>
        <taxon>Eurotiomycetes</taxon>
        <taxon>Eurotiomycetidae</taxon>
        <taxon>Eurotiales</taxon>
        <taxon>Aspergillaceae</taxon>
        <taxon>Aspergillus</taxon>
        <taxon>Aspergillus subgen. Circumdati</taxon>
    </lineage>
</organism>
<dbReference type="PANTHER" id="PTHR38887">
    <property type="entry name" value="CHROMOSOME 21, WHOLE GENOME SHOTGUN SEQUENCE"/>
    <property type="match status" value="1"/>
</dbReference>
<sequence length="439" mass="49618">MPGNSYYKTYSERDYTYQEEDYPSPQLPTNCGPLPLPIVIPQQRPGSRERGFIAAYAPSLEACGIDRMMFLRFLDECNTAVQGNKFLAGVQVVSFGVGFTPEMIVMGVATAVQAGAYFANKGHVRHKTNAVLDRYNQELFGPRGLFCMIMSYEPETYDEVNPQSSQSLSSQLSRFRSLAAGSWVRNPVSGKSQGAHNLPTAVAPLMFIDDRRQHKELLSDGCSLESTEKVKTSKRAKRAFDTFNDYLDRRARAQYTAENSGDILNVPLTRGFKNRYLDPNHPATNGGLIGLLSGGVLSPDPEARRRKALRRVEEEEKQVLDQYYQQMDSIRNQNQSRWEIERQIRQCDEQYAPRFEEFRERRREAQGKQRNIRKNVLYLTIVNKPTEGELAAAAARLNASSGYGNGMVGVTQVEVEGHEHNIQSLDHLSTVREETREAL</sequence>
<protein>
    <recommendedName>
        <fullName evidence="3">Ras modification protein ERF4</fullName>
    </recommendedName>
</protein>
<name>A0A5N6XHT7_9EURO</name>
<evidence type="ECO:0000313" key="1">
    <source>
        <dbReference type="EMBL" id="KAE8331946.1"/>
    </source>
</evidence>
<reference evidence="2" key="1">
    <citation type="submission" date="2019-04" db="EMBL/GenBank/DDBJ databases">
        <title>Friends and foes A comparative genomics studyof 23 Aspergillus species from section Flavi.</title>
        <authorList>
            <consortium name="DOE Joint Genome Institute"/>
            <person name="Kjaerbolling I."/>
            <person name="Vesth T."/>
            <person name="Frisvad J.C."/>
            <person name="Nybo J.L."/>
            <person name="Theobald S."/>
            <person name="Kildgaard S."/>
            <person name="Isbrandt T."/>
            <person name="Kuo A."/>
            <person name="Sato A."/>
            <person name="Lyhne E.K."/>
            <person name="Kogle M.E."/>
            <person name="Wiebenga A."/>
            <person name="Kun R.S."/>
            <person name="Lubbers R.J."/>
            <person name="Makela M.R."/>
            <person name="Barry K."/>
            <person name="Chovatia M."/>
            <person name="Clum A."/>
            <person name="Daum C."/>
            <person name="Haridas S."/>
            <person name="He G."/>
            <person name="LaButti K."/>
            <person name="Lipzen A."/>
            <person name="Mondo S."/>
            <person name="Riley R."/>
            <person name="Salamov A."/>
            <person name="Simmons B.A."/>
            <person name="Magnuson J.K."/>
            <person name="Henrissat B."/>
            <person name="Mortensen U.H."/>
            <person name="Larsen T.O."/>
            <person name="Devries R.P."/>
            <person name="Grigoriev I.V."/>
            <person name="Machida M."/>
            <person name="Baker S.E."/>
            <person name="Andersen M.R."/>
        </authorList>
    </citation>
    <scope>NUCLEOTIDE SEQUENCE [LARGE SCALE GENOMIC DNA]</scope>
    <source>
        <strain evidence="2">CBS 130017</strain>
    </source>
</reference>
<gene>
    <name evidence="1" type="ORF">BDV39DRAFT_200601</name>
</gene>